<evidence type="ECO:0000313" key="2">
    <source>
        <dbReference type="Proteomes" id="UP000814243"/>
    </source>
</evidence>
<comment type="caution">
    <text evidence="1">The sequence shown here is derived from an EMBL/GenBank/DDBJ whole genome shotgun (WGS) entry which is preliminary data.</text>
</comment>
<accession>A0A922SMQ3</accession>
<gene>
    <name evidence="1" type="ORF">HF086_008666</name>
</gene>
<name>A0A922SMQ3_SPOEX</name>
<protein>
    <submittedName>
        <fullName evidence="1">Uncharacterized protein</fullName>
    </submittedName>
</protein>
<dbReference type="AlphaFoldDB" id="A0A922SMQ3"/>
<organism evidence="1 2">
    <name type="scientific">Spodoptera exigua</name>
    <name type="common">Beet armyworm</name>
    <name type="synonym">Noctua fulgens</name>
    <dbReference type="NCBI Taxonomy" id="7107"/>
    <lineage>
        <taxon>Eukaryota</taxon>
        <taxon>Metazoa</taxon>
        <taxon>Ecdysozoa</taxon>
        <taxon>Arthropoda</taxon>
        <taxon>Hexapoda</taxon>
        <taxon>Insecta</taxon>
        <taxon>Pterygota</taxon>
        <taxon>Neoptera</taxon>
        <taxon>Endopterygota</taxon>
        <taxon>Lepidoptera</taxon>
        <taxon>Glossata</taxon>
        <taxon>Ditrysia</taxon>
        <taxon>Noctuoidea</taxon>
        <taxon>Noctuidae</taxon>
        <taxon>Amphipyrinae</taxon>
        <taxon>Spodoptera</taxon>
    </lineage>
</organism>
<proteinExistence type="predicted"/>
<reference evidence="1" key="1">
    <citation type="journal article" date="2021" name="G3 (Bethesda)">
        <title>Genome and transcriptome analysis of the beet armyworm Spodoptera exigua reveals targets for pest control. .</title>
        <authorList>
            <person name="Simon S."/>
            <person name="Breeschoten T."/>
            <person name="Jansen H.J."/>
            <person name="Dirks R.P."/>
            <person name="Schranz M.E."/>
            <person name="Ros V.I.D."/>
        </authorList>
    </citation>
    <scope>NUCLEOTIDE SEQUENCE</scope>
    <source>
        <strain evidence="1">TB_SE_WUR_2020</strain>
    </source>
</reference>
<evidence type="ECO:0000313" key="1">
    <source>
        <dbReference type="EMBL" id="KAH9644177.1"/>
    </source>
</evidence>
<sequence length="89" mass="10321">MLLFFTESDAQPDELEEKVPDLNNTKQKNLSAGRFLTMHKRRKKRLITRSLYIEKALLDDLSLGQVQCILNNSYKWKFNAFTLENVSGG</sequence>
<dbReference type="EMBL" id="JACEFF010000098">
    <property type="protein sequence ID" value="KAH9644177.1"/>
    <property type="molecule type" value="Genomic_DNA"/>
</dbReference>
<dbReference type="Proteomes" id="UP000814243">
    <property type="component" value="Unassembled WGS sequence"/>
</dbReference>